<proteinExistence type="predicted"/>
<evidence type="ECO:0000313" key="2">
    <source>
        <dbReference type="Proteomes" id="UP000076858"/>
    </source>
</evidence>
<comment type="caution">
    <text evidence="1">The sequence shown here is derived from an EMBL/GenBank/DDBJ whole genome shotgun (WGS) entry which is preliminary data.</text>
</comment>
<evidence type="ECO:0000313" key="1">
    <source>
        <dbReference type="EMBL" id="KZS14403.1"/>
    </source>
</evidence>
<gene>
    <name evidence="1" type="ORF">APZ42_020251</name>
</gene>
<accession>A0A164XN48</accession>
<organism evidence="1 2">
    <name type="scientific">Daphnia magna</name>
    <dbReference type="NCBI Taxonomy" id="35525"/>
    <lineage>
        <taxon>Eukaryota</taxon>
        <taxon>Metazoa</taxon>
        <taxon>Ecdysozoa</taxon>
        <taxon>Arthropoda</taxon>
        <taxon>Crustacea</taxon>
        <taxon>Branchiopoda</taxon>
        <taxon>Diplostraca</taxon>
        <taxon>Cladocera</taxon>
        <taxon>Anomopoda</taxon>
        <taxon>Daphniidae</taxon>
        <taxon>Daphnia</taxon>
    </lineage>
</organism>
<keyword evidence="2" id="KW-1185">Reference proteome</keyword>
<dbReference type="EMBL" id="LRGB01000945">
    <property type="protein sequence ID" value="KZS14403.1"/>
    <property type="molecule type" value="Genomic_DNA"/>
</dbReference>
<dbReference type="AlphaFoldDB" id="A0A164XN48"/>
<reference evidence="1 2" key="1">
    <citation type="submission" date="2016-03" db="EMBL/GenBank/DDBJ databases">
        <title>EvidentialGene: Evidence-directed Construction of Genes on Genomes.</title>
        <authorList>
            <person name="Gilbert D.G."/>
            <person name="Choi J.-H."/>
            <person name="Mockaitis K."/>
            <person name="Colbourne J."/>
            <person name="Pfrender M."/>
        </authorList>
    </citation>
    <scope>NUCLEOTIDE SEQUENCE [LARGE SCALE GENOMIC DNA]</scope>
    <source>
        <strain evidence="1 2">Xinb3</strain>
        <tissue evidence="1">Complete organism</tissue>
    </source>
</reference>
<name>A0A164XN48_9CRUS</name>
<protein>
    <submittedName>
        <fullName evidence="1">Uncharacterized protein</fullName>
    </submittedName>
</protein>
<dbReference type="Proteomes" id="UP000076858">
    <property type="component" value="Unassembled WGS sequence"/>
</dbReference>
<sequence length="74" mass="8726">MIDARRTHATPSQRCLRDANVSFRRWVEGERKLSSICYKTPTLQSDFLIIFDDSFENILRENIRLRSGKHAETK</sequence>